<accession>A0A1B1AHF4</accession>
<feature type="region of interest" description="Disordered" evidence="1">
    <location>
        <begin position="127"/>
        <end position="175"/>
    </location>
</feature>
<evidence type="ECO:0000313" key="3">
    <source>
        <dbReference type="Proteomes" id="UP000092498"/>
    </source>
</evidence>
<name>A0A1B1AHF4_9PROT</name>
<reference evidence="2 3" key="1">
    <citation type="submission" date="2015-11" db="EMBL/GenBank/DDBJ databases">
        <title>Whole-Genome Sequence of Candidatus Oderbacter manganicum from the National Park Lower Oder Valley, Germany.</title>
        <authorList>
            <person name="Braun B."/>
            <person name="Liere K."/>
            <person name="Szewzyk U."/>
        </authorList>
    </citation>
    <scope>NUCLEOTIDE SEQUENCE [LARGE SCALE GENOMIC DNA]</scope>
    <source>
        <strain evidence="2 3">OTSz_A_272</strain>
    </source>
</reference>
<dbReference type="EMBL" id="CP013244">
    <property type="protein sequence ID" value="ANP45970.1"/>
    <property type="molecule type" value="Genomic_DNA"/>
</dbReference>
<gene>
    <name evidence="2" type="ORF">ATE48_08580</name>
</gene>
<dbReference type="AlphaFoldDB" id="A0A1B1AHF4"/>
<dbReference type="STRING" id="1759059.ATE48_08580"/>
<dbReference type="InParanoid" id="A0A1B1AHF4"/>
<feature type="compositionally biased region" description="Low complexity" evidence="1">
    <location>
        <begin position="144"/>
        <end position="168"/>
    </location>
</feature>
<evidence type="ECO:0000313" key="2">
    <source>
        <dbReference type="EMBL" id="ANP45970.1"/>
    </source>
</evidence>
<sequence length="175" mass="18810">MNLAAWSGVLGTWVSIAAAGVGGYTALQTYNEEVAKMEDARVVQTFALLEMFNSSERLQSRQRVMEAANSDAPLEGHDLWVTLDFFDALQICVERNLCDQDLAVRLFQPYAAPIWSGLGDQITVGRTPSDPNMGEGVQWLASLPAPETAPTVAAEPPEAAPAETPSADETTEPGE</sequence>
<proteinExistence type="predicted"/>
<dbReference type="KEGG" id="cbot:ATE48_08580"/>
<organism evidence="2 3">
    <name type="scientific">Candidatus Viadribacter manganicus</name>
    <dbReference type="NCBI Taxonomy" id="1759059"/>
    <lineage>
        <taxon>Bacteria</taxon>
        <taxon>Pseudomonadati</taxon>
        <taxon>Pseudomonadota</taxon>
        <taxon>Alphaproteobacteria</taxon>
        <taxon>Hyphomonadales</taxon>
        <taxon>Hyphomonadaceae</taxon>
        <taxon>Candidatus Viadribacter</taxon>
    </lineage>
</organism>
<protein>
    <recommendedName>
        <fullName evidence="4">DUF4760 domain-containing protein</fullName>
    </recommendedName>
</protein>
<evidence type="ECO:0008006" key="4">
    <source>
        <dbReference type="Google" id="ProtNLM"/>
    </source>
</evidence>
<evidence type="ECO:0000256" key="1">
    <source>
        <dbReference type="SAM" id="MobiDB-lite"/>
    </source>
</evidence>
<dbReference type="Proteomes" id="UP000092498">
    <property type="component" value="Chromosome"/>
</dbReference>
<keyword evidence="3" id="KW-1185">Reference proteome</keyword>